<dbReference type="EMBL" id="KI669510">
    <property type="protein sequence ID" value="OCF32178.1"/>
    <property type="molecule type" value="Genomic_DNA"/>
</dbReference>
<feature type="compositionally biased region" description="Polar residues" evidence="1">
    <location>
        <begin position="13"/>
        <end position="28"/>
    </location>
</feature>
<feature type="compositionally biased region" description="Basic and acidic residues" evidence="1">
    <location>
        <begin position="217"/>
        <end position="230"/>
    </location>
</feature>
<feature type="compositionally biased region" description="Polar residues" evidence="1">
    <location>
        <begin position="715"/>
        <end position="732"/>
    </location>
</feature>
<feature type="compositionally biased region" description="Polar residues" evidence="1">
    <location>
        <begin position="932"/>
        <end position="948"/>
    </location>
</feature>
<evidence type="ECO:0000256" key="1">
    <source>
        <dbReference type="SAM" id="MobiDB-lite"/>
    </source>
</evidence>
<dbReference type="OrthoDB" id="2593594at2759"/>
<sequence>MSFLPHTGGIVYNPQSPASAPTAQTSGFAQAGDAPPSEQVGTTSNSSSGGGGGLATSSLVPKPGTTIDPATGKPHTAGLTRAELEAKRAAEAVAGEGQGGAAAAELQGGLQSSPLVPKPGTSIDPATGKPHTAGLTRAELQAKRAAEAAAAATGSSPSSQPASSAEIPPNQHGTSGVSNEELEQIKNKGADLLDPTPLALQARRSSHSQSQSGFAPDGRRLSDLTGREQAARQLAGTAVPPNVGTAPGAGEITPGLELPGAWGPAKTVPFPGTAPNAPTSIYEDVAEGLGKVGQAAFAAIPSPIKEAFSTQPTSPTQSTSPKAPSSPRFNVAASPPIGTSPPEARRTSGEARRSSVTALFDQAKLQATKVASDVTGTLQNTQRDLGTSLGKDSEIFKNVKGFVSEAFSNPGPTQSTGIGMGFYPTGPGRAHPIGITPRFSLPSEEPAGAQPGEHTSGVGALPGTAAETGVAILPEEKKPAATLPSQENQGVRPGESSGGVGALPGKLGESDVALLPDERASKAYNELPPATSGSGSAGPSGSGLASDAIPTTGTATSRHVGDNSLPSSSNAAPSGSSTSGSGSGFGSGSYTGLAAPLPATFLGQGADKGATDVLATLGSSAATTRDESAIPSIIGTAPSTVEGSAASSTFSPDFSAAETRHGNERTTSSASVTAIRHGHEGSVSKSSPLAGEGVTVPEHEELHASSPTGAAIPALSSTTPRTGSAQTTSLTPGNEHEGIGHPSTLTIEGATREPGSYPAADHSTADRATSSAVPATGTADGAGVDAAASSPATTIQPENLDAEKSKADALVDAPAQTDDVTAVAPAHAPATVDKSSSATTPSTTSNIDNSTRNAVSTEPPANGPTQIPVDKEVSSTPTSSASPASASASKPTPTTSTTGTGVSPTTTPASPKVTTNGAGNGNGSASPISKIPQAQTQGHSRNTSTGSGNEKRKSGIFGKIKEKLKH</sequence>
<feature type="region of interest" description="Disordered" evidence="1">
    <location>
        <begin position="701"/>
        <end position="966"/>
    </location>
</feature>
<evidence type="ECO:0000313" key="3">
    <source>
        <dbReference type="Proteomes" id="UP000092666"/>
    </source>
</evidence>
<feature type="compositionally biased region" description="Low complexity" evidence="1">
    <location>
        <begin position="874"/>
        <end position="911"/>
    </location>
</feature>
<feature type="region of interest" description="Disordered" evidence="1">
    <location>
        <begin position="307"/>
        <end position="355"/>
    </location>
</feature>
<feature type="compositionally biased region" description="Low complexity" evidence="1">
    <location>
        <begin position="817"/>
        <end position="845"/>
    </location>
</feature>
<reference evidence="2 3" key="1">
    <citation type="submission" date="2013-07" db="EMBL/GenBank/DDBJ databases">
        <title>The Genome Sequence of Cryptococcus heveanensis BCC8398.</title>
        <authorList>
            <consortium name="The Broad Institute Genome Sequencing Platform"/>
            <person name="Cuomo C."/>
            <person name="Litvintseva A."/>
            <person name="Chen Y."/>
            <person name="Heitman J."/>
            <person name="Sun S."/>
            <person name="Springer D."/>
            <person name="Dromer F."/>
            <person name="Young S.K."/>
            <person name="Zeng Q."/>
            <person name="Gargeya S."/>
            <person name="Fitzgerald M."/>
            <person name="Abouelleil A."/>
            <person name="Alvarado L."/>
            <person name="Berlin A.M."/>
            <person name="Chapman S.B."/>
            <person name="Dewar J."/>
            <person name="Goldberg J."/>
            <person name="Griggs A."/>
            <person name="Gujja S."/>
            <person name="Hansen M."/>
            <person name="Howarth C."/>
            <person name="Imamovic A."/>
            <person name="Larimer J."/>
            <person name="McCowan C."/>
            <person name="Murphy C."/>
            <person name="Pearson M."/>
            <person name="Priest M."/>
            <person name="Roberts A."/>
            <person name="Saif S."/>
            <person name="Shea T."/>
            <person name="Sykes S."/>
            <person name="Wortman J."/>
            <person name="Nusbaum C."/>
            <person name="Birren B."/>
        </authorList>
    </citation>
    <scope>NUCLEOTIDE SEQUENCE [LARGE SCALE GENOMIC DNA]</scope>
    <source>
        <strain evidence="2 3">BCC8398</strain>
    </source>
</reference>
<feature type="compositionally biased region" description="Low complexity" evidence="1">
    <location>
        <begin position="147"/>
        <end position="165"/>
    </location>
</feature>
<name>A0A1B9GME8_9TREE</name>
<feature type="region of interest" description="Disordered" evidence="1">
    <location>
        <begin position="1"/>
        <end position="280"/>
    </location>
</feature>
<organism evidence="2 3">
    <name type="scientific">Kwoniella heveanensis BCC8398</name>
    <dbReference type="NCBI Taxonomy" id="1296120"/>
    <lineage>
        <taxon>Eukaryota</taxon>
        <taxon>Fungi</taxon>
        <taxon>Dikarya</taxon>
        <taxon>Basidiomycota</taxon>
        <taxon>Agaricomycotina</taxon>
        <taxon>Tremellomycetes</taxon>
        <taxon>Tremellales</taxon>
        <taxon>Cryptococcaceae</taxon>
        <taxon>Kwoniella</taxon>
    </lineage>
</organism>
<protein>
    <submittedName>
        <fullName evidence="2">Uncharacterized protein</fullName>
    </submittedName>
</protein>
<feature type="region of interest" description="Disordered" evidence="1">
    <location>
        <begin position="438"/>
        <end position="462"/>
    </location>
</feature>
<proteinExistence type="predicted"/>
<feature type="region of interest" description="Disordered" evidence="1">
    <location>
        <begin position="476"/>
        <end position="590"/>
    </location>
</feature>
<keyword evidence="3" id="KW-1185">Reference proteome</keyword>
<feature type="compositionally biased region" description="Low complexity" evidence="1">
    <location>
        <begin position="91"/>
        <end position="111"/>
    </location>
</feature>
<reference evidence="3" key="2">
    <citation type="submission" date="2013-12" db="EMBL/GenBank/DDBJ databases">
        <title>Evolution of pathogenesis and genome organization in the Tremellales.</title>
        <authorList>
            <person name="Cuomo C."/>
            <person name="Litvintseva A."/>
            <person name="Heitman J."/>
            <person name="Chen Y."/>
            <person name="Sun S."/>
            <person name="Springer D."/>
            <person name="Dromer F."/>
            <person name="Young S."/>
            <person name="Zeng Q."/>
            <person name="Chapman S."/>
            <person name="Gujja S."/>
            <person name="Saif S."/>
            <person name="Birren B."/>
        </authorList>
    </citation>
    <scope>NUCLEOTIDE SEQUENCE [LARGE SCALE GENOMIC DNA]</scope>
    <source>
        <strain evidence="3">BCC8398</strain>
    </source>
</reference>
<dbReference type="AlphaFoldDB" id="A0A1B9GME8"/>
<dbReference type="Proteomes" id="UP000092666">
    <property type="component" value="Unassembled WGS sequence"/>
</dbReference>
<feature type="compositionally biased region" description="Low complexity" evidence="1">
    <location>
        <begin position="772"/>
        <end position="793"/>
    </location>
</feature>
<feature type="compositionally biased region" description="Low complexity" evidence="1">
    <location>
        <begin position="563"/>
        <end position="580"/>
    </location>
</feature>
<evidence type="ECO:0000313" key="2">
    <source>
        <dbReference type="EMBL" id="OCF32178.1"/>
    </source>
</evidence>
<feature type="compositionally biased region" description="Polar residues" evidence="1">
    <location>
        <begin position="846"/>
        <end position="856"/>
    </location>
</feature>
<feature type="compositionally biased region" description="Basic and acidic residues" evidence="1">
    <location>
        <begin position="343"/>
        <end position="353"/>
    </location>
</feature>
<feature type="compositionally biased region" description="Polar residues" evidence="1">
    <location>
        <begin position="637"/>
        <end position="652"/>
    </location>
</feature>
<gene>
    <name evidence="2" type="ORF">I316_06092</name>
</gene>
<feature type="region of interest" description="Disordered" evidence="1">
    <location>
        <begin position="621"/>
        <end position="672"/>
    </location>
</feature>
<feature type="compositionally biased region" description="Low complexity" evidence="1">
    <location>
        <begin position="309"/>
        <end position="327"/>
    </location>
</feature>
<accession>A0A1B9GME8</accession>